<evidence type="ECO:0000313" key="3">
    <source>
        <dbReference type="Proteomes" id="UP001066276"/>
    </source>
</evidence>
<comment type="caution">
    <text evidence="2">The sequence shown here is derived from an EMBL/GenBank/DDBJ whole genome shotgun (WGS) entry which is preliminary data.</text>
</comment>
<protein>
    <submittedName>
        <fullName evidence="2">Uncharacterized protein</fullName>
    </submittedName>
</protein>
<name>A0AAV7RQ52_PLEWA</name>
<keyword evidence="3" id="KW-1185">Reference proteome</keyword>
<sequence length="359" mass="37789">MPLARGSGSSGYLPSLVGMPRRDEHCWSSWSANQNVAQAALGGDMIPRISRLARGRMAETLLVGPCFSELPNSKPDRSGGGTGGNKLDLKSLTVPKTQSSLEKKDPGHDFQLRGSVPHPSTMDVFSAGAILTLAPSSDDLKGHIMMWGDNTESATMDNVTEESGAGLDLLGKPGVSVSGRGASFNQNLGVPYQYCSRKLEDIPQVSGGAGHAALGLGFLDIRDMRMGAALDSLARWIPQGSSDVSESRVPTDTLMTSAWTTGTLDIEGVSVVGIGGAPHFGLNTWSVLNQAEIPVDATAHPQEMMDYLITSPPGKDDTDETREGPLAPKTSKSCNKDIRDLVDGVGMPKVLDDSPDTGS</sequence>
<dbReference type="Proteomes" id="UP001066276">
    <property type="component" value="Chromosome 5"/>
</dbReference>
<accession>A0AAV7RQ52</accession>
<gene>
    <name evidence="2" type="ORF">NDU88_006450</name>
</gene>
<dbReference type="AlphaFoldDB" id="A0AAV7RQ52"/>
<proteinExistence type="predicted"/>
<feature type="region of interest" description="Disordered" evidence="1">
    <location>
        <begin position="66"/>
        <end position="92"/>
    </location>
</feature>
<evidence type="ECO:0000256" key="1">
    <source>
        <dbReference type="SAM" id="MobiDB-lite"/>
    </source>
</evidence>
<feature type="region of interest" description="Disordered" evidence="1">
    <location>
        <begin position="309"/>
        <end position="338"/>
    </location>
</feature>
<organism evidence="2 3">
    <name type="scientific">Pleurodeles waltl</name>
    <name type="common">Iberian ribbed newt</name>
    <dbReference type="NCBI Taxonomy" id="8319"/>
    <lineage>
        <taxon>Eukaryota</taxon>
        <taxon>Metazoa</taxon>
        <taxon>Chordata</taxon>
        <taxon>Craniata</taxon>
        <taxon>Vertebrata</taxon>
        <taxon>Euteleostomi</taxon>
        <taxon>Amphibia</taxon>
        <taxon>Batrachia</taxon>
        <taxon>Caudata</taxon>
        <taxon>Salamandroidea</taxon>
        <taxon>Salamandridae</taxon>
        <taxon>Pleurodelinae</taxon>
        <taxon>Pleurodeles</taxon>
    </lineage>
</organism>
<evidence type="ECO:0000313" key="2">
    <source>
        <dbReference type="EMBL" id="KAJ1153692.1"/>
    </source>
</evidence>
<reference evidence="2" key="1">
    <citation type="journal article" date="2022" name="bioRxiv">
        <title>Sequencing and chromosome-scale assembly of the giantPleurodeles waltlgenome.</title>
        <authorList>
            <person name="Brown T."/>
            <person name="Elewa A."/>
            <person name="Iarovenko S."/>
            <person name="Subramanian E."/>
            <person name="Araus A.J."/>
            <person name="Petzold A."/>
            <person name="Susuki M."/>
            <person name="Suzuki K.-i.T."/>
            <person name="Hayashi T."/>
            <person name="Toyoda A."/>
            <person name="Oliveira C."/>
            <person name="Osipova E."/>
            <person name="Leigh N.D."/>
            <person name="Simon A."/>
            <person name="Yun M.H."/>
        </authorList>
    </citation>
    <scope>NUCLEOTIDE SEQUENCE</scope>
    <source>
        <strain evidence="2">20211129_DDA</strain>
        <tissue evidence="2">Liver</tissue>
    </source>
</reference>
<dbReference type="EMBL" id="JANPWB010000009">
    <property type="protein sequence ID" value="KAJ1153692.1"/>
    <property type="molecule type" value="Genomic_DNA"/>
</dbReference>